<dbReference type="InterPro" id="IPR038441">
    <property type="entry name" value="THAP_Znf_sf"/>
</dbReference>
<keyword evidence="4 5" id="KW-0238">DNA-binding</keyword>
<evidence type="ECO:0000256" key="1">
    <source>
        <dbReference type="ARBA" id="ARBA00022723"/>
    </source>
</evidence>
<reference evidence="7" key="1">
    <citation type="submission" date="2022-01" db="EMBL/GenBank/DDBJ databases">
        <authorList>
            <person name="King R."/>
        </authorList>
    </citation>
    <scope>NUCLEOTIDE SEQUENCE</scope>
</reference>
<keyword evidence="8" id="KW-1185">Reference proteome</keyword>
<dbReference type="Pfam" id="PF05485">
    <property type="entry name" value="THAP"/>
    <property type="match status" value="1"/>
</dbReference>
<keyword evidence="2 5" id="KW-0863">Zinc-finger</keyword>
<gene>
    <name evidence="7" type="ORF">CHIRRI_LOCUS7829</name>
</gene>
<organism evidence="7 8">
    <name type="scientific">Chironomus riparius</name>
    <dbReference type="NCBI Taxonomy" id="315576"/>
    <lineage>
        <taxon>Eukaryota</taxon>
        <taxon>Metazoa</taxon>
        <taxon>Ecdysozoa</taxon>
        <taxon>Arthropoda</taxon>
        <taxon>Hexapoda</taxon>
        <taxon>Insecta</taxon>
        <taxon>Pterygota</taxon>
        <taxon>Neoptera</taxon>
        <taxon>Endopterygota</taxon>
        <taxon>Diptera</taxon>
        <taxon>Nematocera</taxon>
        <taxon>Chironomoidea</taxon>
        <taxon>Chironomidae</taxon>
        <taxon>Chironominae</taxon>
        <taxon>Chironomus</taxon>
    </lineage>
</organism>
<dbReference type="AlphaFoldDB" id="A0A9N9WUX9"/>
<dbReference type="SUPFAM" id="SSF57716">
    <property type="entry name" value="Glucocorticoid receptor-like (DNA-binding domain)"/>
    <property type="match status" value="1"/>
</dbReference>
<protein>
    <recommendedName>
        <fullName evidence="6">THAP-type domain-containing protein</fullName>
    </recommendedName>
</protein>
<dbReference type="Proteomes" id="UP001153620">
    <property type="component" value="Chromosome 2"/>
</dbReference>
<feature type="domain" description="THAP-type" evidence="6">
    <location>
        <begin position="1"/>
        <end position="79"/>
    </location>
</feature>
<evidence type="ECO:0000256" key="2">
    <source>
        <dbReference type="ARBA" id="ARBA00022771"/>
    </source>
</evidence>
<name>A0A9N9WUX9_9DIPT</name>
<sequence length="298" mass="34217">MVRRCCVDNCIESDLTILAHRFPKGEQIAIQWQNILNLNNIGLESLKQNYVVCTKHFSSKAYRNAISNSLNSTALPSLDVHKDNERIKSTRIKDKSKNVPLRCHKSPNSLKRQSSLVYTVQSIETSPAKRAKIDLEVLSIDPEVKLDEIEDPVALLDIEEKLEPIQIEESYIDYEIYDRSEVNEQIIPLPDQVSISVQTEASQIDQQIQTETAQIDKKIQTETTQSDQQVQTDKIEEPLKQASPTIDSKDDKLINLLYPEFNGKSKIELIKMIIERNQKVKSLEEEKQMLEEAMRKLL</sequence>
<keyword evidence="1" id="KW-0479">Metal-binding</keyword>
<evidence type="ECO:0000256" key="5">
    <source>
        <dbReference type="PROSITE-ProRule" id="PRU00309"/>
    </source>
</evidence>
<accession>A0A9N9WUX9</accession>
<dbReference type="GO" id="GO:0008270">
    <property type="term" value="F:zinc ion binding"/>
    <property type="evidence" value="ECO:0007669"/>
    <property type="project" value="UniProtKB-KW"/>
</dbReference>
<evidence type="ECO:0000313" key="8">
    <source>
        <dbReference type="Proteomes" id="UP001153620"/>
    </source>
</evidence>
<dbReference type="InterPro" id="IPR006612">
    <property type="entry name" value="THAP_Znf"/>
</dbReference>
<dbReference type="Gene3D" id="6.20.210.20">
    <property type="entry name" value="THAP domain"/>
    <property type="match status" value="1"/>
</dbReference>
<keyword evidence="3" id="KW-0862">Zinc</keyword>
<dbReference type="SMART" id="SM00980">
    <property type="entry name" value="THAP"/>
    <property type="match status" value="1"/>
</dbReference>
<dbReference type="PROSITE" id="PS50950">
    <property type="entry name" value="ZF_THAP"/>
    <property type="match status" value="1"/>
</dbReference>
<dbReference type="EMBL" id="OU895878">
    <property type="protein sequence ID" value="CAG9804952.1"/>
    <property type="molecule type" value="Genomic_DNA"/>
</dbReference>
<dbReference type="OrthoDB" id="7791435at2759"/>
<reference evidence="7" key="2">
    <citation type="submission" date="2022-10" db="EMBL/GenBank/DDBJ databases">
        <authorList>
            <consortium name="ENA_rothamsted_submissions"/>
            <consortium name="culmorum"/>
            <person name="King R."/>
        </authorList>
    </citation>
    <scope>NUCLEOTIDE SEQUENCE</scope>
</reference>
<evidence type="ECO:0000259" key="6">
    <source>
        <dbReference type="PROSITE" id="PS50950"/>
    </source>
</evidence>
<proteinExistence type="predicted"/>
<dbReference type="GO" id="GO:0003677">
    <property type="term" value="F:DNA binding"/>
    <property type="evidence" value="ECO:0007669"/>
    <property type="project" value="UniProtKB-UniRule"/>
</dbReference>
<evidence type="ECO:0000256" key="4">
    <source>
        <dbReference type="ARBA" id="ARBA00023125"/>
    </source>
</evidence>
<evidence type="ECO:0000313" key="7">
    <source>
        <dbReference type="EMBL" id="CAG9804952.1"/>
    </source>
</evidence>
<evidence type="ECO:0000256" key="3">
    <source>
        <dbReference type="ARBA" id="ARBA00022833"/>
    </source>
</evidence>